<dbReference type="Proteomes" id="UP000653730">
    <property type="component" value="Unassembled WGS sequence"/>
</dbReference>
<sequence>MLFLGFLFLVAGCQLPVYG</sequence>
<organism evidence="1 2">
    <name type="scientific">Sinomicrobium weinanense</name>
    <dbReference type="NCBI Taxonomy" id="2842200"/>
    <lineage>
        <taxon>Bacteria</taxon>
        <taxon>Pseudomonadati</taxon>
        <taxon>Bacteroidota</taxon>
        <taxon>Flavobacteriia</taxon>
        <taxon>Flavobacteriales</taxon>
        <taxon>Flavobacteriaceae</taxon>
        <taxon>Sinomicrobium</taxon>
    </lineage>
</organism>
<dbReference type="AlphaFoldDB" id="A0A926JPP1"/>
<gene>
    <name evidence="1" type="ORF">IBL28_04240</name>
</gene>
<evidence type="ECO:0000313" key="1">
    <source>
        <dbReference type="EMBL" id="MBC9795163.1"/>
    </source>
</evidence>
<keyword evidence="2" id="KW-1185">Reference proteome</keyword>
<accession>A0A926JPP1</accession>
<proteinExistence type="predicted"/>
<dbReference type="EMBL" id="JACVDC010000007">
    <property type="protein sequence ID" value="MBC9795163.1"/>
    <property type="molecule type" value="Genomic_DNA"/>
</dbReference>
<comment type="caution">
    <text evidence="1">The sequence shown here is derived from an EMBL/GenBank/DDBJ whole genome shotgun (WGS) entry which is preliminary data.</text>
</comment>
<protein>
    <submittedName>
        <fullName evidence="1">Uncharacterized protein</fullName>
    </submittedName>
</protein>
<reference evidence="1 2" key="1">
    <citation type="submission" date="2020-09" db="EMBL/GenBank/DDBJ databases">
        <title>Sinomicrobium weinanense sp. nov., a halophilic bacteria isolated from saline-alkali soil.</title>
        <authorList>
            <person name="Wu P."/>
            <person name="Ren H."/>
            <person name="Mei Y."/>
            <person name="Liang Y."/>
            <person name="Chen Z."/>
        </authorList>
    </citation>
    <scope>NUCLEOTIDE SEQUENCE [LARGE SCALE GENOMIC DNA]</scope>
    <source>
        <strain evidence="1 2">FJxs</strain>
    </source>
</reference>
<evidence type="ECO:0000313" key="2">
    <source>
        <dbReference type="Proteomes" id="UP000653730"/>
    </source>
</evidence>
<name>A0A926JPP1_9FLAO</name>